<proteinExistence type="inferred from homology"/>
<evidence type="ECO:0000259" key="4">
    <source>
        <dbReference type="Pfam" id="PF13452"/>
    </source>
</evidence>
<dbReference type="Pfam" id="PF01575">
    <property type="entry name" value="MaoC_dehydratas"/>
    <property type="match status" value="1"/>
</dbReference>
<dbReference type="InterPro" id="IPR002539">
    <property type="entry name" value="MaoC-like_dom"/>
</dbReference>
<comment type="similarity">
    <text evidence="1">Belongs to the enoyl-CoA hydratase/isomerase family.</text>
</comment>
<feature type="domain" description="FAS1-like dehydratase" evidence="4">
    <location>
        <begin position="42"/>
        <end position="169"/>
    </location>
</feature>
<evidence type="ECO:0000313" key="6">
    <source>
        <dbReference type="Proteomes" id="UP001500320"/>
    </source>
</evidence>
<dbReference type="EMBL" id="BAAAUT010000026">
    <property type="protein sequence ID" value="GAA3140792.1"/>
    <property type="molecule type" value="Genomic_DNA"/>
</dbReference>
<dbReference type="RefSeq" id="WP_344860685.1">
    <property type="nucleotide sequence ID" value="NZ_BAAAUT010000026.1"/>
</dbReference>
<comment type="caution">
    <text evidence="5">The sequence shown here is derived from an EMBL/GenBank/DDBJ whole genome shotgun (WGS) entry which is preliminary data.</text>
</comment>
<dbReference type="Pfam" id="PF13452">
    <property type="entry name" value="FAS1_DH_region"/>
    <property type="match status" value="1"/>
</dbReference>
<dbReference type="SUPFAM" id="SSF54637">
    <property type="entry name" value="Thioesterase/thiol ester dehydrase-isomerase"/>
    <property type="match status" value="2"/>
</dbReference>
<feature type="compositionally biased region" description="Basic and acidic residues" evidence="2">
    <location>
        <begin position="278"/>
        <end position="299"/>
    </location>
</feature>
<feature type="region of interest" description="Disordered" evidence="2">
    <location>
        <begin position="244"/>
        <end position="311"/>
    </location>
</feature>
<evidence type="ECO:0000313" key="5">
    <source>
        <dbReference type="EMBL" id="GAA3140792.1"/>
    </source>
</evidence>
<reference evidence="6" key="1">
    <citation type="journal article" date="2019" name="Int. J. Syst. Evol. Microbiol.">
        <title>The Global Catalogue of Microorganisms (GCM) 10K type strain sequencing project: providing services to taxonomists for standard genome sequencing and annotation.</title>
        <authorList>
            <consortium name="The Broad Institute Genomics Platform"/>
            <consortium name="The Broad Institute Genome Sequencing Center for Infectious Disease"/>
            <person name="Wu L."/>
            <person name="Ma J."/>
        </authorList>
    </citation>
    <scope>NUCLEOTIDE SEQUENCE [LARGE SCALE GENOMIC DNA]</scope>
    <source>
        <strain evidence="6">JCM 9373</strain>
    </source>
</reference>
<organism evidence="5 6">
    <name type="scientific">Planomonospora alba</name>
    <dbReference type="NCBI Taxonomy" id="161354"/>
    <lineage>
        <taxon>Bacteria</taxon>
        <taxon>Bacillati</taxon>
        <taxon>Actinomycetota</taxon>
        <taxon>Actinomycetes</taxon>
        <taxon>Streptosporangiales</taxon>
        <taxon>Streptosporangiaceae</taxon>
        <taxon>Planomonospora</taxon>
    </lineage>
</organism>
<dbReference type="Proteomes" id="UP001500320">
    <property type="component" value="Unassembled WGS sequence"/>
</dbReference>
<evidence type="ECO:0000256" key="2">
    <source>
        <dbReference type="SAM" id="MobiDB-lite"/>
    </source>
</evidence>
<dbReference type="InterPro" id="IPR029069">
    <property type="entry name" value="HotDog_dom_sf"/>
</dbReference>
<feature type="compositionally biased region" description="Gly residues" evidence="2">
    <location>
        <begin position="201"/>
        <end position="214"/>
    </location>
</feature>
<evidence type="ECO:0000256" key="1">
    <source>
        <dbReference type="ARBA" id="ARBA00005254"/>
    </source>
</evidence>
<feature type="domain" description="MaoC-like" evidence="3">
    <location>
        <begin position="334"/>
        <end position="430"/>
    </location>
</feature>
<accession>A0ABP6NBW2</accession>
<protein>
    <submittedName>
        <fullName evidence="5">Uncharacterized protein</fullName>
    </submittedName>
</protein>
<dbReference type="InterPro" id="IPR039569">
    <property type="entry name" value="FAS1-like_DH_region"/>
</dbReference>
<name>A0ABP6NBW2_9ACTN</name>
<feature type="compositionally biased region" description="Basic and acidic residues" evidence="2">
    <location>
        <begin position="245"/>
        <end position="257"/>
    </location>
</feature>
<evidence type="ECO:0000259" key="3">
    <source>
        <dbReference type="Pfam" id="PF01575"/>
    </source>
</evidence>
<gene>
    <name evidence="5" type="ORF">GCM10010466_34780</name>
</gene>
<sequence>MSAREEAPGRTPGEAAGETLHERLVRLAAGRAAAGEVRGSAAAVPVNVPMIRRWADALGDANPVYTDARAAAASVHGGTVAPPAMIQVWTMPGGRGRAPREAGPVDDVLRTLDGGGYTGVVATDCEQTYHRYVRPGELLVPATRLAGLTGPKRTALGEGYFVTWNVTWYSRGPGGTAAADPDARGGAAGGGAPGGAAAAGAGAGRDGTPGGGASGEDAARDGTAGPVSGAGEPVAEMLFRVLKFRPREGKTPPGERKPHPRGPAAGQEAASSWESVAADERGARREAGAHGAGPRDGRHARPGRAGAEGAEMRTLTEGEVEVGSVLPGLVLELTPGLVVSTALATMDLTPVHHDPAAARAQGAKDVFLNILTTMGLVERYVTDWAGPEALVRGIKVRLGVPAYAGDTLAFSGGVAGCEDGVFTVEVRGRVGLGDHAVGTVRLALPS</sequence>
<feature type="region of interest" description="Disordered" evidence="2">
    <location>
        <begin position="174"/>
        <end position="232"/>
    </location>
</feature>
<dbReference type="Gene3D" id="3.10.129.10">
    <property type="entry name" value="Hotdog Thioesterase"/>
    <property type="match status" value="2"/>
</dbReference>
<keyword evidence="6" id="KW-1185">Reference proteome</keyword>